<keyword evidence="4" id="KW-0862">Zinc</keyword>
<comment type="subcellular location">
    <subcellularLocation>
        <location evidence="1">Nucleus</location>
    </subcellularLocation>
</comment>
<dbReference type="InterPro" id="IPR008906">
    <property type="entry name" value="HATC_C_dom"/>
</dbReference>
<keyword evidence="8" id="KW-1185">Reference proteome</keyword>
<evidence type="ECO:0000256" key="5">
    <source>
        <dbReference type="ARBA" id="ARBA00023242"/>
    </source>
</evidence>
<evidence type="ECO:0000313" key="7">
    <source>
        <dbReference type="EMBL" id="KAF5353140.1"/>
    </source>
</evidence>
<dbReference type="Proteomes" id="UP000559256">
    <property type="component" value="Unassembled WGS sequence"/>
</dbReference>
<evidence type="ECO:0000313" key="8">
    <source>
        <dbReference type="Proteomes" id="UP000559256"/>
    </source>
</evidence>
<evidence type="ECO:0000256" key="1">
    <source>
        <dbReference type="ARBA" id="ARBA00004123"/>
    </source>
</evidence>
<protein>
    <recommendedName>
        <fullName evidence="6">HAT C-terminal dimerisation domain-containing protein</fullName>
    </recommendedName>
</protein>
<dbReference type="PANTHER" id="PTHR46481">
    <property type="entry name" value="ZINC FINGER BED DOMAIN-CONTAINING PROTEIN 4"/>
    <property type="match status" value="1"/>
</dbReference>
<dbReference type="OrthoDB" id="2790258at2759"/>
<evidence type="ECO:0000256" key="4">
    <source>
        <dbReference type="ARBA" id="ARBA00022833"/>
    </source>
</evidence>
<proteinExistence type="predicted"/>
<dbReference type="AlphaFoldDB" id="A0A8H5FX95"/>
<dbReference type="SUPFAM" id="SSF53098">
    <property type="entry name" value="Ribonuclease H-like"/>
    <property type="match status" value="1"/>
</dbReference>
<dbReference type="GO" id="GO:0008270">
    <property type="term" value="F:zinc ion binding"/>
    <property type="evidence" value="ECO:0007669"/>
    <property type="project" value="UniProtKB-KW"/>
</dbReference>
<reference evidence="7 8" key="1">
    <citation type="journal article" date="2020" name="ISME J.">
        <title>Uncovering the hidden diversity of litter-decomposition mechanisms in mushroom-forming fungi.</title>
        <authorList>
            <person name="Floudas D."/>
            <person name="Bentzer J."/>
            <person name="Ahren D."/>
            <person name="Johansson T."/>
            <person name="Persson P."/>
            <person name="Tunlid A."/>
        </authorList>
    </citation>
    <scope>NUCLEOTIDE SEQUENCE [LARGE SCALE GENOMIC DNA]</scope>
    <source>
        <strain evidence="7 8">CBS 291.85</strain>
    </source>
</reference>
<comment type="caution">
    <text evidence="7">The sequence shown here is derived from an EMBL/GenBank/DDBJ whole genome shotgun (WGS) entry which is preliminary data.</text>
</comment>
<dbReference type="PANTHER" id="PTHR46481:SF10">
    <property type="entry name" value="ZINC FINGER BED DOMAIN-CONTAINING PROTEIN 39"/>
    <property type="match status" value="1"/>
</dbReference>
<keyword evidence="3" id="KW-0863">Zinc-finger</keyword>
<name>A0A8H5FX95_9AGAR</name>
<evidence type="ECO:0000256" key="2">
    <source>
        <dbReference type="ARBA" id="ARBA00022723"/>
    </source>
</evidence>
<feature type="domain" description="HAT C-terminal dimerisation" evidence="6">
    <location>
        <begin position="590"/>
        <end position="665"/>
    </location>
</feature>
<keyword evidence="2" id="KW-0479">Metal-binding</keyword>
<gene>
    <name evidence="7" type="ORF">D9758_008770</name>
</gene>
<dbReference type="Pfam" id="PF05699">
    <property type="entry name" value="Dimer_Tnp_hAT"/>
    <property type="match status" value="1"/>
</dbReference>
<dbReference type="InterPro" id="IPR012337">
    <property type="entry name" value="RNaseH-like_sf"/>
</dbReference>
<sequence>MVVCAKKNRPDWTQDAPPQIVGILWYLPTHTLFPPLIPACHHSRKGHRTANIWLVNCVQQNQGIFKNSDGRITRNIRRHLTGSEHHKKIYDEFVQEFKLKGWDSVDSTGEEFSPKVFMDLLLWWIVVDDQSINVVECLEFCDVLAYIGLNLAPGDIPHCMKLLELIFAQFESEFSNIKAELQVGRITLDNASNNNTMMRALEHMLQGTGVEFSAEGNQIRCFPHIINIAVKTSLSRLTYTELQGFDDADGVNPEDTVEFMPSSMSEEIPTDYLIALKVDLIAKVRKLVNACRASGKWCSTLQKTIIEICEADLKAKEEAGVKITEDDEENVIKVVVLLRDVDTRWSSVFLMIDHMLSLYPLPENEEICSLLLKNSEITVLNDIRLYLKTFHVIQEIVSSEKTPTLADVLPLYERLILNLKTLKIVLPKLSHMIDSSLGKIYEYVDKARSMHMYAFALFINPTSKLTWIEEQWNTEDISNAKTAILDVMTKHRTSIRHKKIRTKTPGQVTVDIGGSDAAWALQSGFDYLDQFTESLQTLSRTSSASLSLTSSNGSLSEIPEELEQVIDTSLGEEDCEIQAIAEDCQLAEAELRSWVSDGILKGSVDLIRFWDDKLRQRDFPSLFRLALDVLPAQASAVPCERVFSSSKETDTDKRFRMSTVLMEVLQILKHLYSDDRLDFCKSWVAKSSEMGEENNKKYCTETDGFRDGITTTDLEPDELREILMKGLHKTIFEV</sequence>
<evidence type="ECO:0000256" key="3">
    <source>
        <dbReference type="ARBA" id="ARBA00022771"/>
    </source>
</evidence>
<keyword evidence="5" id="KW-0539">Nucleus</keyword>
<dbReference type="GO" id="GO:0005634">
    <property type="term" value="C:nucleus"/>
    <property type="evidence" value="ECO:0007669"/>
    <property type="project" value="UniProtKB-SubCell"/>
</dbReference>
<organism evidence="7 8">
    <name type="scientific">Tetrapyrgos nigripes</name>
    <dbReference type="NCBI Taxonomy" id="182062"/>
    <lineage>
        <taxon>Eukaryota</taxon>
        <taxon>Fungi</taxon>
        <taxon>Dikarya</taxon>
        <taxon>Basidiomycota</taxon>
        <taxon>Agaricomycotina</taxon>
        <taxon>Agaricomycetes</taxon>
        <taxon>Agaricomycetidae</taxon>
        <taxon>Agaricales</taxon>
        <taxon>Marasmiineae</taxon>
        <taxon>Marasmiaceae</taxon>
        <taxon>Tetrapyrgos</taxon>
    </lineage>
</organism>
<dbReference type="EMBL" id="JAACJM010000064">
    <property type="protein sequence ID" value="KAF5353140.1"/>
    <property type="molecule type" value="Genomic_DNA"/>
</dbReference>
<evidence type="ECO:0000259" key="6">
    <source>
        <dbReference type="Pfam" id="PF05699"/>
    </source>
</evidence>
<dbReference type="GO" id="GO:0046983">
    <property type="term" value="F:protein dimerization activity"/>
    <property type="evidence" value="ECO:0007669"/>
    <property type="project" value="InterPro"/>
</dbReference>
<dbReference type="InterPro" id="IPR052035">
    <property type="entry name" value="ZnF_BED_domain_contain"/>
</dbReference>
<accession>A0A8H5FX95</accession>